<feature type="chain" id="PRO_5019092962" description="BD-FAE-like domain-containing protein" evidence="2">
    <location>
        <begin position="20"/>
        <end position="288"/>
    </location>
</feature>
<feature type="signal peptide" evidence="2">
    <location>
        <begin position="1"/>
        <end position="19"/>
    </location>
</feature>
<dbReference type="STRING" id="1192759.GCA_000277525_00794"/>
<evidence type="ECO:0000313" key="4">
    <source>
        <dbReference type="EMBL" id="GBH29082.1"/>
    </source>
</evidence>
<dbReference type="SUPFAM" id="SSF53474">
    <property type="entry name" value="alpha/beta-Hydrolases"/>
    <property type="match status" value="1"/>
</dbReference>
<dbReference type="Proteomes" id="UP000290975">
    <property type="component" value="Unassembled WGS sequence"/>
</dbReference>
<proteinExistence type="predicted"/>
<dbReference type="PANTHER" id="PTHR48081:SF33">
    <property type="entry name" value="KYNURENINE FORMAMIDASE"/>
    <property type="match status" value="1"/>
</dbReference>
<keyword evidence="5" id="KW-1185">Reference proteome</keyword>
<accession>A0A401IXJ1</accession>
<dbReference type="PANTHER" id="PTHR48081">
    <property type="entry name" value="AB HYDROLASE SUPERFAMILY PROTEIN C4A8.06C"/>
    <property type="match status" value="1"/>
</dbReference>
<name>A0A401IXJ1_SPHXE</name>
<evidence type="ECO:0000256" key="1">
    <source>
        <dbReference type="ARBA" id="ARBA00022801"/>
    </source>
</evidence>
<organism evidence="4 5">
    <name type="scientific">Sphingobium xenophagum</name>
    <dbReference type="NCBI Taxonomy" id="121428"/>
    <lineage>
        <taxon>Bacteria</taxon>
        <taxon>Pseudomonadati</taxon>
        <taxon>Pseudomonadota</taxon>
        <taxon>Alphaproteobacteria</taxon>
        <taxon>Sphingomonadales</taxon>
        <taxon>Sphingomonadaceae</taxon>
        <taxon>Sphingobium</taxon>
    </lineage>
</organism>
<dbReference type="InterPro" id="IPR050300">
    <property type="entry name" value="GDXG_lipolytic_enzyme"/>
</dbReference>
<feature type="domain" description="BD-FAE-like" evidence="3">
    <location>
        <begin position="54"/>
        <end position="240"/>
    </location>
</feature>
<protein>
    <recommendedName>
        <fullName evidence="3">BD-FAE-like domain-containing protein</fullName>
    </recommendedName>
</protein>
<dbReference type="InterPro" id="IPR029058">
    <property type="entry name" value="AB_hydrolase_fold"/>
</dbReference>
<evidence type="ECO:0000313" key="5">
    <source>
        <dbReference type="Proteomes" id="UP000290975"/>
    </source>
</evidence>
<dbReference type="EMBL" id="BBQY01000001">
    <property type="protein sequence ID" value="GBH29082.1"/>
    <property type="molecule type" value="Genomic_DNA"/>
</dbReference>
<evidence type="ECO:0000256" key="2">
    <source>
        <dbReference type="SAM" id="SignalP"/>
    </source>
</evidence>
<keyword evidence="2" id="KW-0732">Signal</keyword>
<keyword evidence="1" id="KW-0378">Hydrolase</keyword>
<sequence>MRIALILALCLSLLSPAHGAPLRAPPGEQVMAYGSDPAQTLNFWPGKTDSKPNIARPLVIFIHGGGWKRGSKDNATGRYKSVYYQQLGYAFASIDYRLVPGATVEQQAQDVADAVAFLRRRAATLGVDPGRIVLMGHSAGAHLVALVGTDMRYFAKAGLSPDAVRGIIPLDGAAYDVAAQMAQSGRFMKGTYEQAFGTDPARQQALSPTRHAARPNAPAFLILHVDRDDGTAQSQALAAALKRAGTPVEIRALEGRGLRGHMQINRQMGDPAYPGTAVVDDWLARVFR</sequence>
<dbReference type="RefSeq" id="WP_130751770.1">
    <property type="nucleotide sequence ID" value="NZ_BBQY01000001.1"/>
</dbReference>
<dbReference type="Gene3D" id="3.40.50.1820">
    <property type="entry name" value="alpha/beta hydrolase"/>
    <property type="match status" value="1"/>
</dbReference>
<dbReference type="InterPro" id="IPR049492">
    <property type="entry name" value="BD-FAE-like_dom"/>
</dbReference>
<dbReference type="AlphaFoldDB" id="A0A401IXJ1"/>
<gene>
    <name evidence="4" type="ORF">MBESOW_P0335</name>
</gene>
<reference evidence="4 5" key="1">
    <citation type="submission" date="2014-12" db="EMBL/GenBank/DDBJ databases">
        <title>Whole genome sequencing of Sphingobium xenophagum OW59.</title>
        <authorList>
            <person name="Ohta Y."/>
            <person name="Nishi S."/>
            <person name="Hatada Y."/>
        </authorList>
    </citation>
    <scope>NUCLEOTIDE SEQUENCE [LARGE SCALE GENOMIC DNA]</scope>
    <source>
        <strain evidence="4 5">OW59</strain>
    </source>
</reference>
<dbReference type="GO" id="GO:0016787">
    <property type="term" value="F:hydrolase activity"/>
    <property type="evidence" value="ECO:0007669"/>
    <property type="project" value="UniProtKB-KW"/>
</dbReference>
<comment type="caution">
    <text evidence="4">The sequence shown here is derived from an EMBL/GenBank/DDBJ whole genome shotgun (WGS) entry which is preliminary data.</text>
</comment>
<dbReference type="Pfam" id="PF20434">
    <property type="entry name" value="BD-FAE"/>
    <property type="match status" value="1"/>
</dbReference>
<evidence type="ECO:0000259" key="3">
    <source>
        <dbReference type="Pfam" id="PF20434"/>
    </source>
</evidence>